<proteinExistence type="predicted"/>
<keyword evidence="2" id="KW-1185">Reference proteome</keyword>
<evidence type="ECO:0000313" key="2">
    <source>
        <dbReference type="Proteomes" id="UP000187495"/>
    </source>
</evidence>
<gene>
    <name evidence="1" type="ORF">SAMN02745664_12523</name>
</gene>
<dbReference type="EMBL" id="FTNU01000025">
    <property type="protein sequence ID" value="SIS08903.1"/>
    <property type="molecule type" value="Genomic_DNA"/>
</dbReference>
<dbReference type="AlphaFoldDB" id="A0A1N7G8J3"/>
<reference evidence="2" key="1">
    <citation type="submission" date="2017-01" db="EMBL/GenBank/DDBJ databases">
        <authorList>
            <person name="Varghese N."/>
            <person name="Submissions S."/>
        </authorList>
    </citation>
    <scope>NUCLEOTIDE SEQUENCE [LARGE SCALE GENOMIC DNA]</scope>
    <source>
        <strain evidence="2">DSM 21768</strain>
    </source>
</reference>
<dbReference type="Proteomes" id="UP000187495">
    <property type="component" value="Unassembled WGS sequence"/>
</dbReference>
<dbReference type="RefSeq" id="WP_158078472.1">
    <property type="nucleotide sequence ID" value="NZ_FTNU01000025.1"/>
</dbReference>
<name>A0A1N7G8J3_9GAMM</name>
<protein>
    <submittedName>
        <fullName evidence="1">Uncharacterized protein</fullName>
    </submittedName>
</protein>
<accession>A0A1N7G8J3</accession>
<organism evidence="1 2">
    <name type="scientific">Moraxella cuniculi DSM 21768</name>
    <dbReference type="NCBI Taxonomy" id="1122245"/>
    <lineage>
        <taxon>Bacteria</taxon>
        <taxon>Pseudomonadati</taxon>
        <taxon>Pseudomonadota</taxon>
        <taxon>Gammaproteobacteria</taxon>
        <taxon>Moraxellales</taxon>
        <taxon>Moraxellaceae</taxon>
        <taxon>Moraxella</taxon>
    </lineage>
</organism>
<evidence type="ECO:0000313" key="1">
    <source>
        <dbReference type="EMBL" id="SIS08903.1"/>
    </source>
</evidence>
<sequence length="58" mass="6504">MAGFIIWQTVHNSLACHHQYQANQPVNFTHDCLDDKSAMVAVMIKNKCAVKADFNLIA</sequence>